<accession>A0A2I0K8S0</accession>
<protein>
    <submittedName>
        <fullName evidence="1">Uncharacterized protein</fullName>
    </submittedName>
</protein>
<comment type="caution">
    <text evidence="1">The sequence shown here is derived from an EMBL/GenBank/DDBJ whole genome shotgun (WGS) entry which is preliminary data.</text>
</comment>
<reference evidence="1 2" key="1">
    <citation type="submission" date="2017-11" db="EMBL/GenBank/DDBJ databases">
        <title>De-novo sequencing of pomegranate (Punica granatum L.) genome.</title>
        <authorList>
            <person name="Akparov Z."/>
            <person name="Amiraslanov A."/>
            <person name="Hajiyeva S."/>
            <person name="Abbasov M."/>
            <person name="Kaur K."/>
            <person name="Hamwieh A."/>
            <person name="Solovyev V."/>
            <person name="Salamov A."/>
            <person name="Braich B."/>
            <person name="Kosarev P."/>
            <person name="Mahmoud A."/>
            <person name="Hajiyev E."/>
            <person name="Babayeva S."/>
            <person name="Izzatullayeva V."/>
            <person name="Mammadov A."/>
            <person name="Mammadov A."/>
            <person name="Sharifova S."/>
            <person name="Ojaghi J."/>
            <person name="Eynullazada K."/>
            <person name="Bayramov B."/>
            <person name="Abdulazimova A."/>
            <person name="Shahmuradov I."/>
        </authorList>
    </citation>
    <scope>NUCLEOTIDE SEQUENCE [LARGE SCALE GENOMIC DNA]</scope>
    <source>
        <strain evidence="2">cv. AG2017</strain>
        <tissue evidence="1">Leaf</tissue>
    </source>
</reference>
<evidence type="ECO:0000313" key="1">
    <source>
        <dbReference type="EMBL" id="PKI64945.1"/>
    </source>
</evidence>
<dbReference type="Proteomes" id="UP000233551">
    <property type="component" value="Unassembled WGS sequence"/>
</dbReference>
<evidence type="ECO:0000313" key="2">
    <source>
        <dbReference type="Proteomes" id="UP000233551"/>
    </source>
</evidence>
<sequence length="342" mass="37700">MWTLVGARMRAFGSCGLGVSTFPWGRVMDTLERRSRHLSFYDLKVRKDNKQQVVLNCLDGVFSYPLYLRKVPSWAIEWRPSLDVNDQERSNVTCWSDPLWRPQGELQPGRSQWNAEATTSVRVRRGAPDREDSDSSDLSLDYVYDGTMVSVVRCSSLVACEAVLWVGLTIGTKAHLVSVGSEDRMWLSHRDGHHFSLVMWTVVYTECAWLMLPPNVLICRRRALLSGQSCFVGALSLRRCVFDLPEASLVTGLVSPLKRLLAGNALVSPLGLLLARRLLVAPPGAVARSPIGVVVYSLGTGVLRCGTRALGAPTYPLGQGIRVCRGSCNAYDTSDPGITSRS</sequence>
<name>A0A2I0K8S0_PUNGR</name>
<organism evidence="1 2">
    <name type="scientific">Punica granatum</name>
    <name type="common">Pomegranate</name>
    <dbReference type="NCBI Taxonomy" id="22663"/>
    <lineage>
        <taxon>Eukaryota</taxon>
        <taxon>Viridiplantae</taxon>
        <taxon>Streptophyta</taxon>
        <taxon>Embryophyta</taxon>
        <taxon>Tracheophyta</taxon>
        <taxon>Spermatophyta</taxon>
        <taxon>Magnoliopsida</taxon>
        <taxon>eudicotyledons</taxon>
        <taxon>Gunneridae</taxon>
        <taxon>Pentapetalae</taxon>
        <taxon>rosids</taxon>
        <taxon>malvids</taxon>
        <taxon>Myrtales</taxon>
        <taxon>Lythraceae</taxon>
        <taxon>Punica</taxon>
    </lineage>
</organism>
<dbReference type="AlphaFoldDB" id="A0A2I0K8S0"/>
<proteinExistence type="predicted"/>
<gene>
    <name evidence="1" type="ORF">CRG98_014659</name>
</gene>
<dbReference type="EMBL" id="PGOL01000786">
    <property type="protein sequence ID" value="PKI64945.1"/>
    <property type="molecule type" value="Genomic_DNA"/>
</dbReference>
<keyword evidence="2" id="KW-1185">Reference proteome</keyword>